<dbReference type="EMBL" id="LK035281">
    <property type="protein sequence ID" value="CDY66473.1"/>
    <property type="molecule type" value="Genomic_DNA"/>
</dbReference>
<name>A0A078JFS8_BRANA</name>
<evidence type="ECO:0000313" key="2">
    <source>
        <dbReference type="Proteomes" id="UP000028999"/>
    </source>
</evidence>
<protein>
    <submittedName>
        <fullName evidence="1">BnaC03g76580D protein</fullName>
    </submittedName>
</protein>
<dbReference type="PaxDb" id="3708-A0A078JFS8"/>
<sequence length="44" mass="5292">MFVDGPSSTTRSQSEHQRLKTLRKMKVSNWVLRLSFQDREPEER</sequence>
<dbReference type="Gramene" id="CDY66473">
    <property type="protein sequence ID" value="CDY66473"/>
    <property type="gene ID" value="GSBRNA2T00054401001"/>
</dbReference>
<proteinExistence type="predicted"/>
<accession>A0A078JFS8</accession>
<evidence type="ECO:0000313" key="1">
    <source>
        <dbReference type="EMBL" id="CDY66473.1"/>
    </source>
</evidence>
<reference evidence="1 2" key="1">
    <citation type="journal article" date="2014" name="Science">
        <title>Plant genetics. Early allopolyploid evolution in the post-Neolithic Brassica napus oilseed genome.</title>
        <authorList>
            <person name="Chalhoub B."/>
            <person name="Denoeud F."/>
            <person name="Liu S."/>
            <person name="Parkin I.A."/>
            <person name="Tang H."/>
            <person name="Wang X."/>
            <person name="Chiquet J."/>
            <person name="Belcram H."/>
            <person name="Tong C."/>
            <person name="Samans B."/>
            <person name="Correa M."/>
            <person name="Da Silva C."/>
            <person name="Just J."/>
            <person name="Falentin C."/>
            <person name="Koh C.S."/>
            <person name="Le Clainche I."/>
            <person name="Bernard M."/>
            <person name="Bento P."/>
            <person name="Noel B."/>
            <person name="Labadie K."/>
            <person name="Alberti A."/>
            <person name="Charles M."/>
            <person name="Arnaud D."/>
            <person name="Guo H."/>
            <person name="Daviaud C."/>
            <person name="Alamery S."/>
            <person name="Jabbari K."/>
            <person name="Zhao M."/>
            <person name="Edger P.P."/>
            <person name="Chelaifa H."/>
            <person name="Tack D."/>
            <person name="Lassalle G."/>
            <person name="Mestiri I."/>
            <person name="Schnel N."/>
            <person name="Le Paslier M.C."/>
            <person name="Fan G."/>
            <person name="Renault V."/>
            <person name="Bayer P.E."/>
            <person name="Golicz A.A."/>
            <person name="Manoli S."/>
            <person name="Lee T.H."/>
            <person name="Thi V.H."/>
            <person name="Chalabi S."/>
            <person name="Hu Q."/>
            <person name="Fan C."/>
            <person name="Tollenaere R."/>
            <person name="Lu Y."/>
            <person name="Battail C."/>
            <person name="Shen J."/>
            <person name="Sidebottom C.H."/>
            <person name="Wang X."/>
            <person name="Canaguier A."/>
            <person name="Chauveau A."/>
            <person name="Berard A."/>
            <person name="Deniot G."/>
            <person name="Guan M."/>
            <person name="Liu Z."/>
            <person name="Sun F."/>
            <person name="Lim Y.P."/>
            <person name="Lyons E."/>
            <person name="Town C.D."/>
            <person name="Bancroft I."/>
            <person name="Wang X."/>
            <person name="Meng J."/>
            <person name="Ma J."/>
            <person name="Pires J.C."/>
            <person name="King G.J."/>
            <person name="Brunel D."/>
            <person name="Delourme R."/>
            <person name="Renard M."/>
            <person name="Aury J.M."/>
            <person name="Adams K.L."/>
            <person name="Batley J."/>
            <person name="Snowdon R.J."/>
            <person name="Tost J."/>
            <person name="Edwards D."/>
            <person name="Zhou Y."/>
            <person name="Hua W."/>
            <person name="Sharpe A.G."/>
            <person name="Paterson A.H."/>
            <person name="Guan C."/>
            <person name="Wincker P."/>
        </authorList>
    </citation>
    <scope>NUCLEOTIDE SEQUENCE [LARGE SCALE GENOMIC DNA]</scope>
    <source>
        <strain evidence="2">cv. Darmor-bzh</strain>
    </source>
</reference>
<organism evidence="1 2">
    <name type="scientific">Brassica napus</name>
    <name type="common">Rape</name>
    <dbReference type="NCBI Taxonomy" id="3708"/>
    <lineage>
        <taxon>Eukaryota</taxon>
        <taxon>Viridiplantae</taxon>
        <taxon>Streptophyta</taxon>
        <taxon>Embryophyta</taxon>
        <taxon>Tracheophyta</taxon>
        <taxon>Spermatophyta</taxon>
        <taxon>Magnoliopsida</taxon>
        <taxon>eudicotyledons</taxon>
        <taxon>Gunneridae</taxon>
        <taxon>Pentapetalae</taxon>
        <taxon>rosids</taxon>
        <taxon>malvids</taxon>
        <taxon>Brassicales</taxon>
        <taxon>Brassicaceae</taxon>
        <taxon>Brassiceae</taxon>
        <taxon>Brassica</taxon>
    </lineage>
</organism>
<dbReference type="Proteomes" id="UP000028999">
    <property type="component" value="Unassembled WGS sequence"/>
</dbReference>
<dbReference type="STRING" id="3708.A0A078JFS8"/>
<gene>
    <name evidence="1" type="primary">BnaC03g76580D</name>
    <name evidence="1" type="ORF">GSBRNA2T00054401001</name>
</gene>
<dbReference type="AlphaFoldDB" id="A0A078JFS8"/>
<keyword evidence="2" id="KW-1185">Reference proteome</keyword>